<dbReference type="GO" id="GO:0009249">
    <property type="term" value="P:protein lipoylation"/>
    <property type="evidence" value="ECO:0007669"/>
    <property type="project" value="InterPro"/>
</dbReference>
<dbReference type="GO" id="GO:0005739">
    <property type="term" value="C:mitochondrion"/>
    <property type="evidence" value="ECO:0007669"/>
    <property type="project" value="TreeGrafter"/>
</dbReference>
<reference evidence="6 7" key="2">
    <citation type="journal article" date="2021" name="Curr. Genet.">
        <title>Genetic response to nitrogen starvation in the aggressive Eucalyptus foliar pathogen Teratosphaeria destructans.</title>
        <authorList>
            <person name="Havenga M."/>
            <person name="Wingfield B.D."/>
            <person name="Wingfield M.J."/>
            <person name="Dreyer L.L."/>
            <person name="Roets F."/>
            <person name="Aylward J."/>
        </authorList>
    </citation>
    <scope>NUCLEOTIDE SEQUENCE [LARGE SCALE GENOMIC DNA]</scope>
    <source>
        <strain evidence="6">CMW44962</strain>
    </source>
</reference>
<comment type="similarity">
    <text evidence="3">Belongs to the LplA family.</text>
</comment>
<dbReference type="GO" id="GO:0016874">
    <property type="term" value="F:ligase activity"/>
    <property type="evidence" value="ECO:0007669"/>
    <property type="project" value="UniProtKB-KW"/>
</dbReference>
<evidence type="ECO:0000256" key="3">
    <source>
        <dbReference type="ARBA" id="ARBA00008242"/>
    </source>
</evidence>
<sequence>MNLPKRALHYAPLHHTPWSRIISFVGRRRLSHNALRRLADPVQSYISTSQDPYVNLSIEHHLLQETAPESAVLFVYVNRPSIIIGRNQNPWLEVNLALLDPGRGKSNTGTGVVDLVRRRSGGGTVFHDEGNVNWTIICPPKLFTRDKHAEMVVRALRGCGVDRSRVNERHDIVLDQGQRGDATSVEDTHVTPYQSTDAKGPRALKVSGSAYKLTRQRALHHGTCLLNSPNLEIIPNYLHSPAKPFISAKGVESVSSPVGNILLGNQDFIANVQKQFEAMYGMHDGVEEVSDAWLEHAPIRKGHDELKSLEWTYLQTPQFTISKEPEWFTDLIPHLTVRNGAIAGGHVWDPQKSEIITLPETILGRRIHEVSDWSSALDEIVGDKVADYPRTEKLAKWLQRMLPPAGHG</sequence>
<dbReference type="PANTHER" id="PTHR12561:SF3">
    <property type="entry name" value="LIPOYLTRANSFERASE 1, MITOCHONDRIAL"/>
    <property type="match status" value="1"/>
</dbReference>
<dbReference type="Pfam" id="PF21948">
    <property type="entry name" value="LplA-B_cat"/>
    <property type="match status" value="1"/>
</dbReference>
<name>A0A9W7SIM2_9PEZI</name>
<organism evidence="6 7">
    <name type="scientific">Teratosphaeria destructans</name>
    <dbReference type="NCBI Taxonomy" id="418781"/>
    <lineage>
        <taxon>Eukaryota</taxon>
        <taxon>Fungi</taxon>
        <taxon>Dikarya</taxon>
        <taxon>Ascomycota</taxon>
        <taxon>Pezizomycotina</taxon>
        <taxon>Dothideomycetes</taxon>
        <taxon>Dothideomycetidae</taxon>
        <taxon>Mycosphaerellales</taxon>
        <taxon>Teratosphaeriaceae</taxon>
        <taxon>Teratosphaeria</taxon>
    </lineage>
</organism>
<dbReference type="GO" id="GO:0017118">
    <property type="term" value="F:lipoyltransferase activity"/>
    <property type="evidence" value="ECO:0007669"/>
    <property type="project" value="TreeGrafter"/>
</dbReference>
<accession>A0A9W7SIM2</accession>
<dbReference type="PANTHER" id="PTHR12561">
    <property type="entry name" value="LIPOATE-PROTEIN LIGASE"/>
    <property type="match status" value="1"/>
</dbReference>
<evidence type="ECO:0000313" key="7">
    <source>
        <dbReference type="Proteomes" id="UP001138500"/>
    </source>
</evidence>
<protein>
    <recommendedName>
        <fullName evidence="4">Putative lipoate-protein ligase A</fullName>
    </recommendedName>
</protein>
<gene>
    <name evidence="6" type="ORF">Tdes44962_MAKER01009</name>
</gene>
<proteinExistence type="inferred from homology"/>
<dbReference type="Proteomes" id="UP001138500">
    <property type="component" value="Unassembled WGS sequence"/>
</dbReference>
<evidence type="ECO:0000259" key="5">
    <source>
        <dbReference type="PROSITE" id="PS51733"/>
    </source>
</evidence>
<dbReference type="SUPFAM" id="SSF55681">
    <property type="entry name" value="Class II aaRS and biotin synthetases"/>
    <property type="match status" value="1"/>
</dbReference>
<keyword evidence="6" id="KW-0436">Ligase</keyword>
<dbReference type="CDD" id="cd16443">
    <property type="entry name" value="LplA"/>
    <property type="match status" value="1"/>
</dbReference>
<dbReference type="OrthoDB" id="201621at2759"/>
<reference evidence="6 7" key="1">
    <citation type="journal article" date="2018" name="IMA Fungus">
        <title>IMA Genome-F 10: Nine draft genome sequences of Claviceps purpurea s.lat., including C. arundinis, C. humidiphila, and C. cf. spartinae, pseudomolecules for the pitch canker pathogen Fusarium circinatum, draft genome of Davidsoniella eucalypti, Grosmannia galeiformis, Quambalaria eucalypti, and Teratosphaeria destructans.</title>
        <authorList>
            <person name="Wingfield B.D."/>
            <person name="Liu M."/>
            <person name="Nguyen H.D."/>
            <person name="Lane F.A."/>
            <person name="Morgan S.W."/>
            <person name="De Vos L."/>
            <person name="Wilken P.M."/>
            <person name="Duong T.A."/>
            <person name="Aylward J."/>
            <person name="Coetzee M.P."/>
            <person name="Dadej K."/>
            <person name="De Beer Z.W."/>
            <person name="Findlay W."/>
            <person name="Havenga M."/>
            <person name="Kolarik M."/>
            <person name="Menzies J.G."/>
            <person name="Naidoo K."/>
            <person name="Pochopski O."/>
            <person name="Shoukouhi P."/>
            <person name="Santana Q.C."/>
            <person name="Seifert K.A."/>
            <person name="Soal N."/>
            <person name="Steenkamp E.T."/>
            <person name="Tatham C.T."/>
            <person name="van der Nest M.A."/>
            <person name="Wingfield M.J."/>
        </authorList>
    </citation>
    <scope>NUCLEOTIDE SEQUENCE [LARGE SCALE GENOMIC DNA]</scope>
    <source>
        <strain evidence="6">CMW44962</strain>
    </source>
</reference>
<keyword evidence="7" id="KW-1185">Reference proteome</keyword>
<comment type="pathway">
    <text evidence="2">Protein modification; protein lipoylation via exogenous pathway; protein N(6)-(lipoyl)lysine from lipoate: step 2/2.</text>
</comment>
<evidence type="ECO:0000256" key="1">
    <source>
        <dbReference type="ARBA" id="ARBA00003253"/>
    </source>
</evidence>
<dbReference type="InterPro" id="IPR004143">
    <property type="entry name" value="BPL_LPL_catalytic"/>
</dbReference>
<dbReference type="AlphaFoldDB" id="A0A9W7SIM2"/>
<dbReference type="InterPro" id="IPR045864">
    <property type="entry name" value="aa-tRNA-synth_II/BPL/LPL"/>
</dbReference>
<dbReference type="EMBL" id="RIBY02002533">
    <property type="protein sequence ID" value="KAH9810040.1"/>
    <property type="molecule type" value="Genomic_DNA"/>
</dbReference>
<evidence type="ECO:0000256" key="2">
    <source>
        <dbReference type="ARBA" id="ARBA00005085"/>
    </source>
</evidence>
<dbReference type="Gene3D" id="3.30.930.10">
    <property type="entry name" value="Bira Bifunctional Protein, Domain 2"/>
    <property type="match status" value="1"/>
</dbReference>
<comment type="function">
    <text evidence="1">Catalyzes both the ATP-dependent activation of exogenously supplied lipoate to lipoyl-AMP and the transfer of the activated lipoyl onto the lipoyl domains of lipoate-dependent enzymes.</text>
</comment>
<dbReference type="InterPro" id="IPR004562">
    <property type="entry name" value="LipoylTrfase_LipoateP_Ligase"/>
</dbReference>
<dbReference type="PROSITE" id="PS51733">
    <property type="entry name" value="BPL_LPL_CATALYTIC"/>
    <property type="match status" value="1"/>
</dbReference>
<comment type="caution">
    <text evidence="6">The sequence shown here is derived from an EMBL/GenBank/DDBJ whole genome shotgun (WGS) entry which is preliminary data.</text>
</comment>
<feature type="domain" description="BPL/LPL catalytic" evidence="5">
    <location>
        <begin position="67"/>
        <end position="284"/>
    </location>
</feature>
<evidence type="ECO:0000256" key="4">
    <source>
        <dbReference type="ARBA" id="ARBA00015925"/>
    </source>
</evidence>
<evidence type="ECO:0000313" key="6">
    <source>
        <dbReference type="EMBL" id="KAH9810040.1"/>
    </source>
</evidence>